<dbReference type="InterPro" id="IPR048395">
    <property type="entry name" value="Glyco_hydro_31_C"/>
</dbReference>
<evidence type="ECO:0000259" key="11">
    <source>
        <dbReference type="PROSITE" id="PS51448"/>
    </source>
</evidence>
<evidence type="ECO:0000256" key="1">
    <source>
        <dbReference type="ARBA" id="ARBA00004308"/>
    </source>
</evidence>
<organism evidence="12 13">
    <name type="scientific">Galendromus occidentalis</name>
    <name type="common">western predatory mite</name>
    <dbReference type="NCBI Taxonomy" id="34638"/>
    <lineage>
        <taxon>Eukaryota</taxon>
        <taxon>Metazoa</taxon>
        <taxon>Ecdysozoa</taxon>
        <taxon>Arthropoda</taxon>
        <taxon>Chelicerata</taxon>
        <taxon>Arachnida</taxon>
        <taxon>Acari</taxon>
        <taxon>Parasitiformes</taxon>
        <taxon>Mesostigmata</taxon>
        <taxon>Gamasina</taxon>
        <taxon>Phytoseioidea</taxon>
        <taxon>Phytoseiidae</taxon>
        <taxon>Typhlodrominae</taxon>
        <taxon>Galendromus</taxon>
    </lineage>
</organism>
<dbReference type="CDD" id="cd00111">
    <property type="entry name" value="Trefoil"/>
    <property type="match status" value="2"/>
</dbReference>
<dbReference type="InterPro" id="IPR017957">
    <property type="entry name" value="P_trefoil_CS"/>
</dbReference>
<dbReference type="GO" id="GO:0012505">
    <property type="term" value="C:endomembrane system"/>
    <property type="evidence" value="ECO:0007669"/>
    <property type="project" value="UniProtKB-SubCell"/>
</dbReference>
<evidence type="ECO:0000313" key="13">
    <source>
        <dbReference type="RefSeq" id="XP_003744653.2"/>
    </source>
</evidence>
<dbReference type="Pfam" id="PF13802">
    <property type="entry name" value="Gal_mutarotas_2"/>
    <property type="match status" value="2"/>
</dbReference>
<dbReference type="Pfam" id="PF01055">
    <property type="entry name" value="Glyco_hydro_31_2nd"/>
    <property type="match status" value="2"/>
</dbReference>
<gene>
    <name evidence="13" type="primary">LOC100898996</name>
</gene>
<comment type="similarity">
    <text evidence="2">Belongs to the glycosyl hydrolase 31 family.</text>
</comment>
<dbReference type="GO" id="GO:0005975">
    <property type="term" value="P:carbohydrate metabolic process"/>
    <property type="evidence" value="ECO:0007669"/>
    <property type="project" value="InterPro"/>
</dbReference>
<dbReference type="PROSITE" id="PS00025">
    <property type="entry name" value="P_TREFOIL_1"/>
    <property type="match status" value="2"/>
</dbReference>
<dbReference type="InterPro" id="IPR000519">
    <property type="entry name" value="P_trefoil_dom"/>
</dbReference>
<dbReference type="KEGG" id="goe:100898996"/>
<dbReference type="Proteomes" id="UP000694867">
    <property type="component" value="Unplaced"/>
</dbReference>
<dbReference type="GO" id="GO:0004558">
    <property type="term" value="F:alpha-1,4-glucosidase activity"/>
    <property type="evidence" value="ECO:0007669"/>
    <property type="project" value="TreeGrafter"/>
</dbReference>
<dbReference type="SUPFAM" id="SSF74650">
    <property type="entry name" value="Galactose mutarotase-like"/>
    <property type="match status" value="2"/>
</dbReference>
<dbReference type="Gene3D" id="3.20.20.80">
    <property type="entry name" value="Glycosidases"/>
    <property type="match status" value="2"/>
</dbReference>
<dbReference type="RefSeq" id="XP_003744653.2">
    <property type="nucleotide sequence ID" value="XM_003744605.2"/>
</dbReference>
<dbReference type="GeneID" id="100898996"/>
<keyword evidence="7" id="KW-0325">Glycoprotein</keyword>
<keyword evidence="5" id="KW-0472">Membrane</keyword>
<dbReference type="InterPro" id="IPR044913">
    <property type="entry name" value="P_trefoil_dom_sf"/>
</dbReference>
<proteinExistence type="inferred from homology"/>
<evidence type="ECO:0000256" key="2">
    <source>
        <dbReference type="ARBA" id="ARBA00007806"/>
    </source>
</evidence>
<dbReference type="InterPro" id="IPR013780">
    <property type="entry name" value="Glyco_hydro_b"/>
</dbReference>
<sequence length="1890" mass="213164">MRALNAFLLGAALSVAQARPECDATDSSARFDCFPEESASEEKCVARGCCWSAPKTGDGLQGASSMNIPYCFYPKDFEGYKLVNVSATKTGLAAYLKRVTESRIDEDIEVLRVEVIEQTNDIVRIRIVDPIKNRWEPPLPAPPAPSTVLAPRYVVKITEQTKLKIIRSPQSGAGTTIVNFDLATMVYTDRFIQISSRLPSQVVYGLGEHKGPLRRSTNYTKFTFYNQDRSPTLDKRLYGTHPLYINIEPDGRANGMWLLNSNALDIILHPTPAITYRPVGGILDFFVFLGPSPAKVVQQYQEMVGKPKMIPYWSLGFHLCRWGYTGTKHTEDILQKNLAAGVRVDVQWNDIDYMSHFNDFTIDPVNFTGLKSFVDGLHRDGRHYVLILDPAVSGGEQPDEYLPYDRGLELDVFVKNKGGEVVRGKVWNLVSSVFPDFTHPNATAYWTEMFSYLYKQVQLDGAWIDMNEPSNTVDGHLSPDEGCPDDDAIIYVPGNEALQTRTLCNSDVHHWSEHYNVHNMYGFTEAIATYNALASVRPNKRPFIISRSSFSGHGFYAGHWTGDIFSTWVDLKDSIPGILEFSFYGIPMIGADICGFNGNADVELCARWQALGAFYPFSRNHNSIGMKAQDPASMGDKVLTVTKNAYYWRYKLLPLLYTLFHIAHVNGETVARPLFFEYPEDPETYDNDEQFLWGSSLMVVPALYENQTTIDAYFPQGIWFDLQNRTATIDATAGGRHVNLPAYDDTIHFFMKAGSVVFFQEPGETTTDSRQNPYGAYIFLSGARGCNASGQVYVDDGESIDAIQTGQYNLIKADATERGITVRKSEGGDLDYKLDRVHFYGIKSKPAQVVVNKNMNYTDFQYDASRQLLSIYNIDNALVDVSIELTYSCHIRCLESDDKNNVSSTTRDCLERVGRKGSCSYNLFHVLDESPVAVNSSTGKRWKYTEEEVTVHPVACVSKVLPIVVSGRLSSEAFRCSKVQGFVPQRKPFESDLATQLFRAENSFDMRVLILLALGFASSAGQAGLQCDLASSLERFDCFPEDSSSEQKCLARGCCWRVPEETQDSQRAGFPPLEIPYCYYPKNYQGYRLVNQSFTETGRNAYIERVNPSKIAEDIKLLRIDIIAQTNHIVRIRIVDPAKQRWEPPLPAPPSPSSVYKHKYNVEVNEETKLEVTRSGDEGLGTRIASFDLASMVYTDRFIQISSRLPSQVVYGLGEHKGPLRRSTNFSRFTFYNEDRSPAYDKRLYGTHPLYINIEPDGKANGVWLFNSNAMDIILQPTPAIVYRPVGGVLDFFVFVGPTPEKVVQQYQQMVGNPKMIPYWSLGFHLCRYGYTSTNHTREVLQKNLDAGVRIDVQWNDIDYMDKRNDFTLDPVNYNDLGNFVDELHDDGRHYVLIIDPAVSGSEPIGQYPPYDRGVDYDVFVKDAHGAIAGGKVWNVNSSVFPDFTHPNATAYWTEMISDFHKRVAIDGAWIDMNEPSNLIDGHIDGGCPDDDDIVYTPGDEPLKTKTLCMSDRHHWSEHYNVHNMYGFTEAIATYNALATVRPNKRPFIISRSTFSGFGFYAGHWTGDVFSTWTDLKDSVPGFLEFSFYGIPMVGVDICGFNKDATDDLCARWQALGAFYPFSRNHNANDAKAQDPASMAEKVLTVTKNAFYWRYKLLPHLYSLFYRAHLYGETVARPLFFEYPDDPLTYDIDEQFLWGKSLMVVPALHENQATINAYFPKGTWYDLQNRTETIDATGGGRYVSLEAYEDTIQFFMKAGSAVFYQEPGRTTTDSRQNPFGVYIFLEEDSQAVGYLYLDDGESIDVVEKGDYDLIMAIASGNSVSIGNLTGGGVGKLDRVHVYGVKSRPERVSVNVNQNYTDFQYDASRQLITVYNINQSLLKVGITFYYE</sequence>
<dbReference type="FunFam" id="3.20.20.80:FF:000016">
    <property type="entry name" value="Maltase-glucoamylase, intestinal"/>
    <property type="match status" value="2"/>
</dbReference>
<keyword evidence="3 10" id="KW-0732">Signal</keyword>
<dbReference type="PROSITE" id="PS51448">
    <property type="entry name" value="P_TREFOIL_2"/>
    <property type="match status" value="2"/>
</dbReference>
<reference evidence="13" key="1">
    <citation type="submission" date="2025-08" db="UniProtKB">
        <authorList>
            <consortium name="RefSeq"/>
        </authorList>
    </citation>
    <scope>IDENTIFICATION</scope>
</reference>
<evidence type="ECO:0000256" key="10">
    <source>
        <dbReference type="SAM" id="SignalP"/>
    </source>
</evidence>
<keyword evidence="6" id="KW-1015">Disulfide bond</keyword>
<dbReference type="InterPro" id="IPR011013">
    <property type="entry name" value="Gal_mutarotase_sf_dom"/>
</dbReference>
<comment type="caution">
    <text evidence="9">Lacks conserved residue(s) required for the propagation of feature annotation.</text>
</comment>
<dbReference type="SMART" id="SM00018">
    <property type="entry name" value="PD"/>
    <property type="match status" value="2"/>
</dbReference>
<accession>A0AAJ6VZ10</accession>
<evidence type="ECO:0000256" key="6">
    <source>
        <dbReference type="ARBA" id="ARBA00023157"/>
    </source>
</evidence>
<dbReference type="CDD" id="cd14752">
    <property type="entry name" value="GH31_N"/>
    <property type="match status" value="2"/>
</dbReference>
<evidence type="ECO:0000256" key="7">
    <source>
        <dbReference type="ARBA" id="ARBA00023180"/>
    </source>
</evidence>
<dbReference type="Gene3D" id="4.10.110.10">
    <property type="entry name" value="Spasmolytic Protein, domain 1"/>
    <property type="match status" value="2"/>
</dbReference>
<dbReference type="SUPFAM" id="SSF51445">
    <property type="entry name" value="(Trans)glycosidases"/>
    <property type="match status" value="2"/>
</dbReference>
<keyword evidence="12" id="KW-1185">Reference proteome</keyword>
<dbReference type="PANTHER" id="PTHR22762:SF131">
    <property type="entry name" value="GLYCOSIDE HYDROLASE FAMILY 31 N-TERMINAL DOMAIN-CONTAINING PROTEIN"/>
    <property type="match status" value="1"/>
</dbReference>
<keyword evidence="4" id="KW-0378">Hydrolase</keyword>
<dbReference type="SUPFAM" id="SSF57492">
    <property type="entry name" value="Trefoil"/>
    <property type="match status" value="1"/>
</dbReference>
<evidence type="ECO:0000256" key="8">
    <source>
        <dbReference type="ARBA" id="ARBA00023295"/>
    </source>
</evidence>
<keyword evidence="8" id="KW-0326">Glycosidase</keyword>
<evidence type="ECO:0000256" key="4">
    <source>
        <dbReference type="ARBA" id="ARBA00022801"/>
    </source>
</evidence>
<dbReference type="InterPro" id="IPR000322">
    <property type="entry name" value="Glyco_hydro_31_TIM"/>
</dbReference>
<dbReference type="FunFam" id="2.60.40.1180:FF:000044">
    <property type="entry name" value="Alpha-glucosidase 1"/>
    <property type="match status" value="1"/>
</dbReference>
<feature type="chain" id="PRO_5042493688" evidence="10">
    <location>
        <begin position="19"/>
        <end position="1890"/>
    </location>
</feature>
<evidence type="ECO:0000256" key="3">
    <source>
        <dbReference type="ARBA" id="ARBA00022729"/>
    </source>
</evidence>
<evidence type="ECO:0000313" key="12">
    <source>
        <dbReference type="Proteomes" id="UP000694867"/>
    </source>
</evidence>
<feature type="domain" description="P-type" evidence="11">
    <location>
        <begin position="1025"/>
        <end position="1082"/>
    </location>
</feature>
<dbReference type="InterPro" id="IPR017853">
    <property type="entry name" value="GH"/>
</dbReference>
<feature type="domain" description="P-type" evidence="11">
    <location>
        <begin position="20"/>
        <end position="75"/>
    </location>
</feature>
<protein>
    <submittedName>
        <fullName evidence="13">Uncharacterized protein LOC100898996</fullName>
    </submittedName>
</protein>
<dbReference type="SUPFAM" id="SSF51011">
    <property type="entry name" value="Glycosyl hydrolase domain"/>
    <property type="match status" value="2"/>
</dbReference>
<dbReference type="Pfam" id="PF00088">
    <property type="entry name" value="Trefoil"/>
    <property type="match status" value="2"/>
</dbReference>
<dbReference type="GO" id="GO:0030246">
    <property type="term" value="F:carbohydrate binding"/>
    <property type="evidence" value="ECO:0007669"/>
    <property type="project" value="InterPro"/>
</dbReference>
<dbReference type="Gene3D" id="2.60.40.1180">
    <property type="entry name" value="Golgi alpha-mannosidase II"/>
    <property type="match status" value="4"/>
</dbReference>
<name>A0AAJ6VZ10_9ACAR</name>
<dbReference type="InterPro" id="IPR025887">
    <property type="entry name" value="Glyco_hydro_31_N_dom"/>
</dbReference>
<dbReference type="CDD" id="cd06602">
    <property type="entry name" value="GH31_MGAM_SI_GAA"/>
    <property type="match status" value="2"/>
</dbReference>
<dbReference type="Pfam" id="PF21365">
    <property type="entry name" value="Glyco_hydro_31_3rd"/>
    <property type="match status" value="2"/>
</dbReference>
<evidence type="ECO:0000256" key="9">
    <source>
        <dbReference type="PROSITE-ProRule" id="PRU00779"/>
    </source>
</evidence>
<dbReference type="Gene3D" id="2.60.40.1760">
    <property type="entry name" value="glycosyl hydrolase (family 31)"/>
    <property type="match status" value="2"/>
</dbReference>
<dbReference type="PANTHER" id="PTHR22762">
    <property type="entry name" value="ALPHA-GLUCOSIDASE"/>
    <property type="match status" value="1"/>
</dbReference>
<feature type="signal peptide" evidence="10">
    <location>
        <begin position="1"/>
        <end position="18"/>
    </location>
</feature>
<comment type="subcellular location">
    <subcellularLocation>
        <location evidence="1">Endomembrane system</location>
    </subcellularLocation>
</comment>
<evidence type="ECO:0000256" key="5">
    <source>
        <dbReference type="ARBA" id="ARBA00023136"/>
    </source>
</evidence>